<dbReference type="GeneID" id="111103143"/>
<sequence length="551" mass="64037">MIQNLYRVEVDVNKMETDLVSIPKQTDDISGLSTVHVSYIIQNLIPLSVVDRQKLSLFDKIFAEEQDDTSMSSDDVTLVAVGSSAEGLNMPNLTETTEQGLKPLELSDIDILLVMNQYKITFCQAEKPTIRFCDPRELFPWEFYAVAETNDIHPGYVRLNRSNTSDFSEYQDREMLLLNFRMRHMERKEFVDVVEVNGPALTIPVHASDRKISGRRLPLDKVLAMPCKEWPPTANPCFKRFRDKGWLSEDLIQEIKDGGCHIVPVHHRAVDDKKSKFEWRISFATTERLIARTALTDVQKQAYVAIKALYHEKIRKLEILSSYHMKTTFLYACERTHTSCWRENVFLCILFFLDLLIEFVVKRNIPNFFIPENNLVDYITEEQFILLEETLLEIRFNPMNPLLSFFDDKYFDELGVKLDHRSIFAQVISDMKVRLHHFSNEISLELFRLCSIAIMVKYIGGNNYKAAVETAQILHLFLRKYEKSNSEVESLAQIILSTVNVIEDFQALNFCRYITERFDGDESFYCCQSHLTNLERKAHEKMGQTCSTCIN</sequence>
<evidence type="ECO:0000313" key="4">
    <source>
        <dbReference type="Proteomes" id="UP000694844"/>
    </source>
</evidence>
<dbReference type="SMART" id="SM01265">
    <property type="entry name" value="Mab-21"/>
    <property type="match status" value="1"/>
</dbReference>
<evidence type="ECO:0000259" key="3">
    <source>
        <dbReference type="Pfam" id="PF20266"/>
    </source>
</evidence>
<dbReference type="PANTHER" id="PTHR10656">
    <property type="entry name" value="CELL FATE DETERMINING PROTEIN MAB21-RELATED"/>
    <property type="match status" value="1"/>
</dbReference>
<accession>A0A8B8AL29</accession>
<organism evidence="4 5">
    <name type="scientific">Crassostrea virginica</name>
    <name type="common">Eastern oyster</name>
    <dbReference type="NCBI Taxonomy" id="6565"/>
    <lineage>
        <taxon>Eukaryota</taxon>
        <taxon>Metazoa</taxon>
        <taxon>Spiralia</taxon>
        <taxon>Lophotrochozoa</taxon>
        <taxon>Mollusca</taxon>
        <taxon>Bivalvia</taxon>
        <taxon>Autobranchia</taxon>
        <taxon>Pteriomorphia</taxon>
        <taxon>Ostreida</taxon>
        <taxon>Ostreoidea</taxon>
        <taxon>Ostreidae</taxon>
        <taxon>Crassostrea</taxon>
    </lineage>
</organism>
<dbReference type="InterPro" id="IPR024810">
    <property type="entry name" value="MAB21L/cGLR"/>
</dbReference>
<protein>
    <submittedName>
        <fullName evidence="5">Uncharacterized protein LOC111103143 isoform X2</fullName>
    </submittedName>
</protein>
<dbReference type="AlphaFoldDB" id="A0A8B8AL29"/>
<dbReference type="InterPro" id="IPR046903">
    <property type="entry name" value="Mab-21-like_nuc_Trfase"/>
</dbReference>
<evidence type="ECO:0000313" key="5">
    <source>
        <dbReference type="RefSeq" id="XP_022291895.1"/>
    </source>
</evidence>
<evidence type="ECO:0000256" key="1">
    <source>
        <dbReference type="ARBA" id="ARBA00008307"/>
    </source>
</evidence>
<proteinExistence type="inferred from homology"/>
<dbReference type="Gene3D" id="1.10.1410.40">
    <property type="match status" value="1"/>
</dbReference>
<dbReference type="Pfam" id="PF20266">
    <property type="entry name" value="Mab-21_C"/>
    <property type="match status" value="1"/>
</dbReference>
<keyword evidence="4" id="KW-1185">Reference proteome</keyword>
<feature type="domain" description="Mab-21-like HhH/H2TH-like" evidence="3">
    <location>
        <begin position="300"/>
        <end position="384"/>
    </location>
</feature>
<dbReference type="Pfam" id="PF03281">
    <property type="entry name" value="Mab-21"/>
    <property type="match status" value="1"/>
</dbReference>
<dbReference type="Proteomes" id="UP000694844">
    <property type="component" value="Chromosome 7"/>
</dbReference>
<comment type="similarity">
    <text evidence="1">Belongs to the mab-21 family.</text>
</comment>
<dbReference type="PANTHER" id="PTHR10656:SF69">
    <property type="entry name" value="MAB-21-LIKE HHH_H2TH-LIKE DOMAIN-CONTAINING PROTEIN"/>
    <property type="match status" value="1"/>
</dbReference>
<feature type="domain" description="Mab-21-like nucleotidyltransferase" evidence="2">
    <location>
        <begin position="191"/>
        <end position="289"/>
    </location>
</feature>
<evidence type="ECO:0000259" key="2">
    <source>
        <dbReference type="Pfam" id="PF03281"/>
    </source>
</evidence>
<name>A0A8B8AL29_CRAVI</name>
<dbReference type="OrthoDB" id="5974723at2759"/>
<gene>
    <name evidence="5" type="primary">LOC111103143</name>
</gene>
<reference evidence="5" key="1">
    <citation type="submission" date="2025-08" db="UniProtKB">
        <authorList>
            <consortium name="RefSeq"/>
        </authorList>
    </citation>
    <scope>IDENTIFICATION</scope>
    <source>
        <tissue evidence="5">Whole sample</tissue>
    </source>
</reference>
<dbReference type="InterPro" id="IPR046906">
    <property type="entry name" value="Mab-21_HhH/H2TH-like"/>
</dbReference>
<dbReference type="RefSeq" id="XP_022291895.1">
    <property type="nucleotide sequence ID" value="XM_022436187.1"/>
</dbReference>